<dbReference type="Pfam" id="PF24598">
    <property type="entry name" value="DOP1_C"/>
    <property type="match status" value="1"/>
</dbReference>
<evidence type="ECO:0000313" key="12">
    <source>
        <dbReference type="Proteomes" id="UP000076798"/>
    </source>
</evidence>
<dbReference type="SUPFAM" id="SSF48371">
    <property type="entry name" value="ARM repeat"/>
    <property type="match status" value="2"/>
</dbReference>
<feature type="domain" description="DOP1-like middle TPR" evidence="9">
    <location>
        <begin position="327"/>
        <end position="500"/>
    </location>
</feature>
<dbReference type="InterPro" id="IPR007249">
    <property type="entry name" value="DOP1_N"/>
</dbReference>
<reference evidence="11 12" key="1">
    <citation type="journal article" date="2016" name="Mol. Biol. Evol.">
        <title>Comparative Genomics of Early-Diverging Mushroom-Forming Fungi Provides Insights into the Origins of Lignocellulose Decay Capabilities.</title>
        <authorList>
            <person name="Nagy L.G."/>
            <person name="Riley R."/>
            <person name="Tritt A."/>
            <person name="Adam C."/>
            <person name="Daum C."/>
            <person name="Floudas D."/>
            <person name="Sun H."/>
            <person name="Yadav J.S."/>
            <person name="Pangilinan J."/>
            <person name="Larsson K.H."/>
            <person name="Matsuura K."/>
            <person name="Barry K."/>
            <person name="Labutti K."/>
            <person name="Kuo R."/>
            <person name="Ohm R.A."/>
            <person name="Bhattacharya S.S."/>
            <person name="Shirouzu T."/>
            <person name="Yoshinaga Y."/>
            <person name="Martin F.M."/>
            <person name="Grigoriev I.V."/>
            <person name="Hibbett D.S."/>
        </authorList>
    </citation>
    <scope>NUCLEOTIDE SEQUENCE [LARGE SCALE GENOMIC DNA]</scope>
    <source>
        <strain evidence="11 12">HHB10207 ss-3</strain>
    </source>
</reference>
<dbReference type="InterPro" id="IPR056457">
    <property type="entry name" value="DOP1_C"/>
</dbReference>
<evidence type="ECO:0000256" key="7">
    <source>
        <dbReference type="SAM" id="MobiDB-lite"/>
    </source>
</evidence>
<feature type="region of interest" description="Disordered" evidence="7">
    <location>
        <begin position="1360"/>
        <end position="1381"/>
    </location>
</feature>
<dbReference type="InterPro" id="IPR040314">
    <property type="entry name" value="DOP1"/>
</dbReference>
<dbReference type="GO" id="GO:0005829">
    <property type="term" value="C:cytosol"/>
    <property type="evidence" value="ECO:0007669"/>
    <property type="project" value="GOC"/>
</dbReference>
<dbReference type="InterPro" id="IPR056458">
    <property type="entry name" value="TPR_DOP1_M"/>
</dbReference>
<dbReference type="Pfam" id="PF04118">
    <property type="entry name" value="Dopey_N"/>
    <property type="match status" value="1"/>
</dbReference>
<evidence type="ECO:0000256" key="3">
    <source>
        <dbReference type="ARBA" id="ARBA00022927"/>
    </source>
</evidence>
<sequence length="1763" mass="198383">MSTVSSSMTFMDLGAQPFLAVAAALLEKDRKYKKYSQQVEKCLSTFENIHDWADCTAFLTRLLKILQAFPQFKEIPWKLTVSKRLAQCLNPALPTGVHQRALDVYSHILVLLGPDGLKRDLQYWSTGLLPFFEYASTSIKPIVLNLYETHYLPLGAHMRPIMKAFILALLPGLEEETSEYFDKVLAILDRAAETISPAFFFQNVWLVMLTSPNSRPPAINFLTRRLPKFKEDDDVTPIVGKDVGLMLRAFASALEGENLLVRRGTLDLLVNSLRLNSAAIRRSQPSDRTIVMRAAISVVLRRDLSLNRRLYTWLLGPDEKSEHQTAYFKLHSLDLLCDILREDILDQVSDPDIRPFKILIYVQDKWEIGSPLTDNLIYDAFKTVKRMTESKLEDSSEIYDTVQELFDAVQPLALWRRIFKAIDADISNSSSSSIEGFDLMSFILHTLEIREEEMWTVHLPVIFNALMEYLDNENWASAVIRTAAALQVCKLMLPHLPLQTLYTVFNPFSAENAGNDRCPYARACILYGVPARDLSPRQSTASTPLAVALQSLVRIADIDDPTVQSIYTDVLSLSVQIIDHLQDTTGQVLPVDCRPSSLPSAIHKKIADGPFDVIDLSVHLYSALRSPPFPPMDPKVDERMCTTLITTLVGFIRRDYAAYHLPLTNHIWSLQKNVKSNVVGGLFAKRLAEQRENQETTDAFEAFGCFWRMSDDTMIPGNQLKIPLLLVLGSLSNSDPFVRQLAEVWMRSYPKSFLRLLEPLLCDILDLKIRRAAKIVKLQGRELQAYEYETNFDQQQILYALEAVLSLLRFGGPMFCKVLQTTSLQKSPYPSLLSLAQRANVASAESTFSEALVDLIVRLIQTEPKSSLYPVMASHNRQIQATSVDILHYLTTRGDFDLISINHLQGAICTKLFIVVHTRQVSLQSKLLHLLHSIIYVSINLSKAADATHSVDNSSRTSLPRAADASNGTKPVASALPSLLLQTLIDGLSFSYFQPASQSWFDFISAAISMHQKAMIPLLSPLIECVCRLLRQAMQDLHFASSNDKNRAKVPCTAETDILSLLTTLERLVLLSVNSPGPEISEPDQSNPNEKLGGDAGGFLGIMSNVFGSEQSSGNGQEAASIRPNTSRSLQDAVQTLVLIWKETSPESSGMIPLTLTLLTNTLTKTRARCKKVFEKIFSALPLATLEYLVDCWHFTFQVRAEGLRDVFDIVDTLTPTAQDVVQMICDSILVRMSPGIDRMSRMWNPDMHEALFLFLEEYLKQLEAPLAVQVWNRCTPLAKEIIANSQNYRYHVLSMLRCVVILGNKMAQTPSLDDKKLRKDFQVRDTFTKLLDANAILFGKISEQSLWLRRGSKDVAGIDGSATDEKAESTEGAVLPDTDDPSPAVRALNVFNNFVALDVIPSLRTFLQDSDKITAACSNLIYYIVNPAVKSKISNFDVDSDVLGILQAMSKVPSSSKAWKGLVLDSFFDNRFFNMPPPASSRWSDILRSLLEHDRQVFQDILGKISSSPSGNIFANREYENITKSRHLRRLAYALFIGRKNDFLNQLPAIQEKLVEVLRVVTSPMVHSEVYLCIRVLLCRLSAHNLSGIWPVVISELIRLFQQILAKPNTEEFEGSEDLQLILSACKLIDLMLILQTEEFQTQQWMFITDTVDSIYPPDDWRFESLLDRLGEYVRDQPNNKPRAQMLIDYRPHSASSTSFNPKTSQKQPLLAGVRSIQSIHDLAPFFSHISIASYEALYACRTNVDWDNVEAGLLEQLFDGR</sequence>
<feature type="domain" description="DOP1 N-terminal" evidence="8">
    <location>
        <begin position="29"/>
        <end position="318"/>
    </location>
</feature>
<dbReference type="PANTHER" id="PTHR14042:SF24">
    <property type="entry name" value="PROTEIN DOPEY-1 HOMOLOG"/>
    <property type="match status" value="1"/>
</dbReference>
<evidence type="ECO:0000259" key="8">
    <source>
        <dbReference type="Pfam" id="PF04118"/>
    </source>
</evidence>
<keyword evidence="5" id="KW-0472">Membrane</keyword>
<evidence type="ECO:0000256" key="6">
    <source>
        <dbReference type="ARBA" id="ARBA00046326"/>
    </source>
</evidence>
<feature type="domain" description="DOP1-like C-terminal" evidence="10">
    <location>
        <begin position="1255"/>
        <end position="1741"/>
    </location>
</feature>
<proteinExistence type="inferred from homology"/>
<dbReference type="InterPro" id="IPR016024">
    <property type="entry name" value="ARM-type_fold"/>
</dbReference>
<dbReference type="GO" id="GO:0005768">
    <property type="term" value="C:endosome"/>
    <property type="evidence" value="ECO:0007669"/>
    <property type="project" value="TreeGrafter"/>
</dbReference>
<comment type="subcellular location">
    <subcellularLocation>
        <location evidence="1">Golgi apparatus membrane</location>
        <topology evidence="1">Peripheral membrane protein</topology>
    </subcellularLocation>
</comment>
<keyword evidence="4" id="KW-0333">Golgi apparatus</keyword>
<dbReference type="EMBL" id="KV428006">
    <property type="protein sequence ID" value="KZT43874.1"/>
    <property type="molecule type" value="Genomic_DNA"/>
</dbReference>
<organism evidence="11 12">
    <name type="scientific">Sistotremastrum suecicum HHB10207 ss-3</name>
    <dbReference type="NCBI Taxonomy" id="1314776"/>
    <lineage>
        <taxon>Eukaryota</taxon>
        <taxon>Fungi</taxon>
        <taxon>Dikarya</taxon>
        <taxon>Basidiomycota</taxon>
        <taxon>Agaricomycotina</taxon>
        <taxon>Agaricomycetes</taxon>
        <taxon>Sistotremastrales</taxon>
        <taxon>Sistotremastraceae</taxon>
        <taxon>Sistotremastrum</taxon>
    </lineage>
</organism>
<evidence type="ECO:0000259" key="10">
    <source>
        <dbReference type="Pfam" id="PF24598"/>
    </source>
</evidence>
<dbReference type="GO" id="GO:0000139">
    <property type="term" value="C:Golgi membrane"/>
    <property type="evidence" value="ECO:0007669"/>
    <property type="project" value="UniProtKB-SubCell"/>
</dbReference>
<dbReference type="Proteomes" id="UP000076798">
    <property type="component" value="Unassembled WGS sequence"/>
</dbReference>
<keyword evidence="2" id="KW-0813">Transport</keyword>
<evidence type="ECO:0000313" key="11">
    <source>
        <dbReference type="EMBL" id="KZT43874.1"/>
    </source>
</evidence>
<gene>
    <name evidence="11" type="ORF">SISSUDRAFT_977514</name>
</gene>
<protein>
    <submittedName>
        <fullName evidence="11">Uncharacterized protein</fullName>
    </submittedName>
</protein>
<evidence type="ECO:0000256" key="2">
    <source>
        <dbReference type="ARBA" id="ARBA00022448"/>
    </source>
</evidence>
<name>A0A166ILV3_9AGAM</name>
<dbReference type="GO" id="GO:0015031">
    <property type="term" value="P:protein transport"/>
    <property type="evidence" value="ECO:0007669"/>
    <property type="project" value="UniProtKB-KW"/>
</dbReference>
<evidence type="ECO:0000256" key="4">
    <source>
        <dbReference type="ARBA" id="ARBA00023034"/>
    </source>
</evidence>
<evidence type="ECO:0000256" key="1">
    <source>
        <dbReference type="ARBA" id="ARBA00004395"/>
    </source>
</evidence>
<dbReference type="Pfam" id="PF24597">
    <property type="entry name" value="TPR_DOP1_M"/>
    <property type="match status" value="1"/>
</dbReference>
<evidence type="ECO:0000256" key="5">
    <source>
        <dbReference type="ARBA" id="ARBA00023136"/>
    </source>
</evidence>
<dbReference type="GO" id="GO:0006895">
    <property type="term" value="P:Golgi to endosome transport"/>
    <property type="evidence" value="ECO:0007669"/>
    <property type="project" value="InterPro"/>
</dbReference>
<keyword evidence="3" id="KW-0653">Protein transport</keyword>
<comment type="similarity">
    <text evidence="6">Belongs to the DOP1 family.</text>
</comment>
<dbReference type="STRING" id="1314776.A0A166ILV3"/>
<dbReference type="OrthoDB" id="297643at2759"/>
<keyword evidence="12" id="KW-1185">Reference proteome</keyword>
<evidence type="ECO:0000259" key="9">
    <source>
        <dbReference type="Pfam" id="PF24597"/>
    </source>
</evidence>
<dbReference type="PANTHER" id="PTHR14042">
    <property type="entry name" value="DOPEY-RELATED"/>
    <property type="match status" value="1"/>
</dbReference>
<accession>A0A166ILV3</accession>
<dbReference type="GO" id="GO:0005802">
    <property type="term" value="C:trans-Golgi network"/>
    <property type="evidence" value="ECO:0007669"/>
    <property type="project" value="TreeGrafter"/>
</dbReference>